<dbReference type="Gramene" id="MELO3C016057.2.1">
    <property type="protein sequence ID" value="MELO3C016057.2.1"/>
    <property type="gene ID" value="MELO3C016057.2"/>
</dbReference>
<name>A0A9I9DBU7_CUCME</name>
<evidence type="ECO:0008006" key="3">
    <source>
        <dbReference type="Google" id="ProtNLM"/>
    </source>
</evidence>
<dbReference type="AlphaFoldDB" id="A0A9I9DBU7"/>
<feature type="chain" id="PRO_5039940875" description="Transmembrane protein" evidence="1">
    <location>
        <begin position="28"/>
        <end position="112"/>
    </location>
</feature>
<feature type="signal peptide" evidence="1">
    <location>
        <begin position="1"/>
        <end position="27"/>
    </location>
</feature>
<evidence type="ECO:0000313" key="2">
    <source>
        <dbReference type="EnsemblPlants" id="MELO3C016057.2.1"/>
    </source>
</evidence>
<sequence length="112" mass="12654">MPPIIKSLISIALLALLLLSRSRSTLAVDHDMAPNSPIGMFQMMELHKQVVENENGYQYSFEQKVVKKRARRSVKKAEGPSPSMANRNRMTWFDIKSLLCLCIVFGLLMGSE</sequence>
<organism evidence="2">
    <name type="scientific">Cucumis melo</name>
    <name type="common">Muskmelon</name>
    <dbReference type="NCBI Taxonomy" id="3656"/>
    <lineage>
        <taxon>Eukaryota</taxon>
        <taxon>Viridiplantae</taxon>
        <taxon>Streptophyta</taxon>
        <taxon>Embryophyta</taxon>
        <taxon>Tracheophyta</taxon>
        <taxon>Spermatophyta</taxon>
        <taxon>Magnoliopsida</taxon>
        <taxon>eudicotyledons</taxon>
        <taxon>Gunneridae</taxon>
        <taxon>Pentapetalae</taxon>
        <taxon>rosids</taxon>
        <taxon>fabids</taxon>
        <taxon>Cucurbitales</taxon>
        <taxon>Cucurbitaceae</taxon>
        <taxon>Benincaseae</taxon>
        <taxon>Cucumis</taxon>
    </lineage>
</organism>
<keyword evidence="1" id="KW-0732">Signal</keyword>
<evidence type="ECO:0000256" key="1">
    <source>
        <dbReference type="SAM" id="SignalP"/>
    </source>
</evidence>
<accession>A0A9I9DBU7</accession>
<reference evidence="2" key="1">
    <citation type="submission" date="2023-03" db="UniProtKB">
        <authorList>
            <consortium name="EnsemblPlants"/>
        </authorList>
    </citation>
    <scope>IDENTIFICATION</scope>
</reference>
<protein>
    <recommendedName>
        <fullName evidence="3">Transmembrane protein</fullName>
    </recommendedName>
</protein>
<dbReference type="EnsemblPlants" id="MELO3C016057.2.1">
    <property type="protein sequence ID" value="MELO3C016057.2.1"/>
    <property type="gene ID" value="MELO3C016057.2"/>
</dbReference>
<proteinExistence type="predicted"/>